<organism evidence="1 2">
    <name type="scientific">Gelidibacter gilvus</name>
    <dbReference type="NCBI Taxonomy" id="59602"/>
    <lineage>
        <taxon>Bacteria</taxon>
        <taxon>Pseudomonadati</taxon>
        <taxon>Bacteroidota</taxon>
        <taxon>Flavobacteriia</taxon>
        <taxon>Flavobacteriales</taxon>
        <taxon>Flavobacteriaceae</taxon>
        <taxon>Gelidibacter</taxon>
    </lineage>
</organism>
<proteinExistence type="predicted"/>
<protein>
    <recommendedName>
        <fullName evidence="3">STAS/SEC14 domain-containing protein</fullName>
    </recommendedName>
</protein>
<dbReference type="AlphaFoldDB" id="A0A4Q0XLQ3"/>
<gene>
    <name evidence="1" type="ORF">ESZ48_05405</name>
</gene>
<comment type="caution">
    <text evidence="1">The sequence shown here is derived from an EMBL/GenBank/DDBJ whole genome shotgun (WGS) entry which is preliminary data.</text>
</comment>
<evidence type="ECO:0000313" key="2">
    <source>
        <dbReference type="Proteomes" id="UP000289792"/>
    </source>
</evidence>
<dbReference type="OrthoDB" id="1144359at2"/>
<name>A0A4Q0XLQ3_9FLAO</name>
<dbReference type="EMBL" id="SDDZ01000002">
    <property type="protein sequence ID" value="RXJ51309.1"/>
    <property type="molecule type" value="Genomic_DNA"/>
</dbReference>
<sequence length="124" mass="14425">MTDLLKFDFCEMRIYDSYVIVTINEGITISPKHNIELNNVVETYFINKNFVYISNRINSYAVDPSTYIETSKIKNLKGFAVVSKDYKAKSNAEVEKLFLTKPFEIFNDMTKAIDWTNSILNQED</sequence>
<evidence type="ECO:0008006" key="3">
    <source>
        <dbReference type="Google" id="ProtNLM"/>
    </source>
</evidence>
<keyword evidence="2" id="KW-1185">Reference proteome</keyword>
<evidence type="ECO:0000313" key="1">
    <source>
        <dbReference type="EMBL" id="RXJ51309.1"/>
    </source>
</evidence>
<dbReference type="Proteomes" id="UP000289792">
    <property type="component" value="Unassembled WGS sequence"/>
</dbReference>
<accession>A0A4Q0XLQ3</accession>
<dbReference type="RefSeq" id="WP_129016307.1">
    <property type="nucleotide sequence ID" value="NZ_SDDZ01000002.1"/>
</dbReference>
<reference evidence="1 2" key="1">
    <citation type="submission" date="2019-01" db="EMBL/GenBank/DDBJ databases">
        <title>Genome sequence of the Antarctic species Gelidibacter gilvus ACAM 158(T).</title>
        <authorList>
            <person name="Bowman J.P."/>
        </authorList>
    </citation>
    <scope>NUCLEOTIDE SEQUENCE [LARGE SCALE GENOMIC DNA]</scope>
    <source>
        <strain evidence="1 2">IC158</strain>
    </source>
</reference>